<organism evidence="1 2">
    <name type="scientific">Cichorium intybus</name>
    <name type="common">Chicory</name>
    <dbReference type="NCBI Taxonomy" id="13427"/>
    <lineage>
        <taxon>Eukaryota</taxon>
        <taxon>Viridiplantae</taxon>
        <taxon>Streptophyta</taxon>
        <taxon>Embryophyta</taxon>
        <taxon>Tracheophyta</taxon>
        <taxon>Spermatophyta</taxon>
        <taxon>Magnoliopsida</taxon>
        <taxon>eudicotyledons</taxon>
        <taxon>Gunneridae</taxon>
        <taxon>Pentapetalae</taxon>
        <taxon>asterids</taxon>
        <taxon>campanulids</taxon>
        <taxon>Asterales</taxon>
        <taxon>Asteraceae</taxon>
        <taxon>Cichorioideae</taxon>
        <taxon>Cichorieae</taxon>
        <taxon>Cichoriinae</taxon>
        <taxon>Cichorium</taxon>
    </lineage>
</organism>
<reference evidence="2" key="1">
    <citation type="journal article" date="2022" name="Mol. Ecol. Resour.">
        <title>The genomes of chicory, endive, great burdock and yacon provide insights into Asteraceae palaeo-polyploidization history and plant inulin production.</title>
        <authorList>
            <person name="Fan W."/>
            <person name="Wang S."/>
            <person name="Wang H."/>
            <person name="Wang A."/>
            <person name="Jiang F."/>
            <person name="Liu H."/>
            <person name="Zhao H."/>
            <person name="Xu D."/>
            <person name="Zhang Y."/>
        </authorList>
    </citation>
    <scope>NUCLEOTIDE SEQUENCE [LARGE SCALE GENOMIC DNA]</scope>
    <source>
        <strain evidence="2">cv. Punajuju</strain>
    </source>
</reference>
<protein>
    <submittedName>
        <fullName evidence="1">Uncharacterized protein</fullName>
    </submittedName>
</protein>
<dbReference type="Proteomes" id="UP001055811">
    <property type="component" value="Linkage Group LG06"/>
</dbReference>
<evidence type="ECO:0000313" key="2">
    <source>
        <dbReference type="Proteomes" id="UP001055811"/>
    </source>
</evidence>
<accession>A0ACB9BNE4</accession>
<gene>
    <name evidence="1" type="ORF">L2E82_35128</name>
</gene>
<proteinExistence type="predicted"/>
<name>A0ACB9BNE4_CICIN</name>
<dbReference type="EMBL" id="CM042014">
    <property type="protein sequence ID" value="KAI3723505.1"/>
    <property type="molecule type" value="Genomic_DNA"/>
</dbReference>
<comment type="caution">
    <text evidence="1">The sequence shown here is derived from an EMBL/GenBank/DDBJ whole genome shotgun (WGS) entry which is preliminary data.</text>
</comment>
<sequence>MNLTRDGKRRRREVKHQHFRETLEIEESHGRKEGVKTVILNGGLRRKNFSFADAVKRDRRFLYDGPLQEKKDTRIERNEENLKPTNINPQDLKKMITVEEDLEWKNRLKSKLIMDVIESSGSRAEEISPEEDDTISSSSDESLEDSSDEEFEESFDESIIRESSPEKNTNNDEVESCGLNHEKITNNDEVESCGLNVPDKNQKGDIPENENFQDSGIGQIEAHLNNIDAPGDKQENENVQDSRENEKVQNSENGLMKAQLNKIDISEDTRENENAQDSENRQFKAQSNNFNISDITPMDAIGPIQQNEKKW</sequence>
<reference evidence="1 2" key="2">
    <citation type="journal article" date="2022" name="Mol. Ecol. Resour.">
        <title>The genomes of chicory, endive, great burdock and yacon provide insights into Asteraceae paleo-polyploidization history and plant inulin production.</title>
        <authorList>
            <person name="Fan W."/>
            <person name="Wang S."/>
            <person name="Wang H."/>
            <person name="Wang A."/>
            <person name="Jiang F."/>
            <person name="Liu H."/>
            <person name="Zhao H."/>
            <person name="Xu D."/>
            <person name="Zhang Y."/>
        </authorList>
    </citation>
    <scope>NUCLEOTIDE SEQUENCE [LARGE SCALE GENOMIC DNA]</scope>
    <source>
        <strain evidence="2">cv. Punajuju</strain>
        <tissue evidence="1">Leaves</tissue>
    </source>
</reference>
<keyword evidence="2" id="KW-1185">Reference proteome</keyword>
<evidence type="ECO:0000313" key="1">
    <source>
        <dbReference type="EMBL" id="KAI3723505.1"/>
    </source>
</evidence>